<dbReference type="SUPFAM" id="SSF48403">
    <property type="entry name" value="Ankyrin repeat"/>
    <property type="match status" value="1"/>
</dbReference>
<feature type="region of interest" description="Disordered" evidence="4">
    <location>
        <begin position="272"/>
        <end position="310"/>
    </location>
</feature>
<evidence type="ECO:0000256" key="1">
    <source>
        <dbReference type="ARBA" id="ARBA00022737"/>
    </source>
</evidence>
<accession>A0A6H5J306</accession>
<dbReference type="PANTHER" id="PTHR24198:SF165">
    <property type="entry name" value="ANKYRIN REPEAT-CONTAINING PROTEIN-RELATED"/>
    <property type="match status" value="1"/>
</dbReference>
<evidence type="ECO:0000256" key="3">
    <source>
        <dbReference type="PROSITE-ProRule" id="PRU00023"/>
    </source>
</evidence>
<dbReference type="EMBL" id="CADCXV010001200">
    <property type="protein sequence ID" value="CAB0042510.1"/>
    <property type="molecule type" value="Genomic_DNA"/>
</dbReference>
<feature type="repeat" description="ANK" evidence="3">
    <location>
        <begin position="520"/>
        <end position="548"/>
    </location>
</feature>
<keyword evidence="6" id="KW-1185">Reference proteome</keyword>
<keyword evidence="1" id="KW-0677">Repeat</keyword>
<gene>
    <name evidence="5" type="ORF">TBRA_LOCUS14127</name>
</gene>
<dbReference type="Pfam" id="PF12796">
    <property type="entry name" value="Ank_2"/>
    <property type="match status" value="1"/>
</dbReference>
<evidence type="ECO:0000256" key="2">
    <source>
        <dbReference type="ARBA" id="ARBA00023043"/>
    </source>
</evidence>
<dbReference type="Pfam" id="PF00023">
    <property type="entry name" value="Ank"/>
    <property type="match status" value="1"/>
</dbReference>
<dbReference type="SMART" id="SM00248">
    <property type="entry name" value="ANK"/>
    <property type="match status" value="8"/>
</dbReference>
<dbReference type="InterPro" id="IPR002110">
    <property type="entry name" value="Ankyrin_rpt"/>
</dbReference>
<name>A0A6H5J306_9HYME</name>
<proteinExistence type="predicted"/>
<feature type="repeat" description="ANK" evidence="3">
    <location>
        <begin position="446"/>
        <end position="480"/>
    </location>
</feature>
<feature type="region of interest" description="Disordered" evidence="4">
    <location>
        <begin position="880"/>
        <end position="902"/>
    </location>
</feature>
<dbReference type="Proteomes" id="UP000479190">
    <property type="component" value="Unassembled WGS sequence"/>
</dbReference>
<dbReference type="PROSITE" id="PS50088">
    <property type="entry name" value="ANK_REPEAT"/>
    <property type="match status" value="4"/>
</dbReference>
<dbReference type="InterPro" id="IPR036770">
    <property type="entry name" value="Ankyrin_rpt-contain_sf"/>
</dbReference>
<feature type="compositionally biased region" description="Low complexity" evidence="4">
    <location>
        <begin position="880"/>
        <end position="896"/>
    </location>
</feature>
<evidence type="ECO:0000313" key="5">
    <source>
        <dbReference type="EMBL" id="CAB0042510.1"/>
    </source>
</evidence>
<feature type="repeat" description="ANK" evidence="3">
    <location>
        <begin position="178"/>
        <end position="210"/>
    </location>
</feature>
<dbReference type="Gene3D" id="1.25.40.20">
    <property type="entry name" value="Ankyrin repeat-containing domain"/>
    <property type="match status" value="3"/>
</dbReference>
<dbReference type="PANTHER" id="PTHR24198">
    <property type="entry name" value="ANKYRIN REPEAT AND PROTEIN KINASE DOMAIN-CONTAINING PROTEIN"/>
    <property type="match status" value="1"/>
</dbReference>
<keyword evidence="2 3" id="KW-0040">ANK repeat</keyword>
<reference evidence="5 6" key="1">
    <citation type="submission" date="2020-02" db="EMBL/GenBank/DDBJ databases">
        <authorList>
            <person name="Ferguson B K."/>
        </authorList>
    </citation>
    <scope>NUCLEOTIDE SEQUENCE [LARGE SCALE GENOMIC DNA]</scope>
</reference>
<evidence type="ECO:0000313" key="6">
    <source>
        <dbReference type="Proteomes" id="UP000479190"/>
    </source>
</evidence>
<organism evidence="5 6">
    <name type="scientific">Trichogramma brassicae</name>
    <dbReference type="NCBI Taxonomy" id="86971"/>
    <lineage>
        <taxon>Eukaryota</taxon>
        <taxon>Metazoa</taxon>
        <taxon>Ecdysozoa</taxon>
        <taxon>Arthropoda</taxon>
        <taxon>Hexapoda</taxon>
        <taxon>Insecta</taxon>
        <taxon>Pterygota</taxon>
        <taxon>Neoptera</taxon>
        <taxon>Endopterygota</taxon>
        <taxon>Hymenoptera</taxon>
        <taxon>Apocrita</taxon>
        <taxon>Proctotrupomorpha</taxon>
        <taxon>Chalcidoidea</taxon>
        <taxon>Trichogrammatidae</taxon>
        <taxon>Trichogramma</taxon>
    </lineage>
</organism>
<evidence type="ECO:0000256" key="4">
    <source>
        <dbReference type="SAM" id="MobiDB-lite"/>
    </source>
</evidence>
<sequence>MIFTICNARQTNESHRDFDSICHSWRTLPILRCLPKKSLNHFSPGLMLVQFSDSLYSVHNLFTQAASSRGYSITGLSTLFKILLDEKHLEVLEFLQQRTELNIHRIFIDGKSAIHYLFSLYYKYESDLRNDNHLIDPTLDDLKQERKSSKYHAYDDPETKFLINFFLKNSEENHCDDHGYSYLHGACFSGDIETVKRFVSQGADVNVDSYTCSPPLHIACKKSDTTSSKLYSLISDWDGPASESSWHPPGRRNRASSRGVCQFYRRPRVQLSRPDNHRVRGPQRLQGSARSRYRRRAAQVSHHTDSSRRQTLVRQHRNIVIRELFKIYDRFDVDYTDEFGYTHFHVACESGSADVVAKFLEAGQDPDCLVPGTEDRPLHLAPLGNSKQVVAALLRAGGNPNSTNVDGMTPLHMICKINDEYSLIDEFFTVGDELDQKIQVNAKDKLGNTPLHLAFMRLRSNETAAEYLLRRGADPNSINKDGLTALHVCLRKEDDSLAKTLIKICDEVGRKLLFDDGDEEGRTPLEVAVASLYPDLVDMLLDHGASLSCFVFPTFAHFAERLKLCRLHEDNSKLRLASGALCCVERLERRGYKLNRPTRRLDDHETIHQGKLSLSADLEQSWYDDAQFAVDAKKIMLKPDLSLCELVRLREEDVEKRLTYMDYFELAHSDRLCNFSVISRKACTLNLCEKLSRGFFRRYALDAFLELKGDHYPELSCERLLENLKNKDLHRPLQNQEAVSRLLLTLDPGSRTKLRDAEDIHQGKIVPVGGSGTVLVRRRTVRCRCEKNNAEARSVSLRAGPVTRRGGGKRRLTYMDYFEAKKRKNNSTVTRSYSWFARTFAQPLIDRSVIKLVLAMCKKKQKEKTSKLVPTTNATRCSTTRAEAASSSSTITSPQRRGGGGFRTRTIRDFEEFIAQKKPNWIRRLKKERYDVQQTVLVDQRLGRAASESSWHPPGRRNRASSRGVCQFYRRPRVQLSRPDNHRVSWSAAATGISPQTTPESFSSIAQTVYIESYDMECQFAAWKLHSSDDQLSRIGVDLLLRFEHRQSVDKLRHLFRANAPQNMVEIQAAEIAQVLRRSRLDGGETKFGIVPESRVLCVNGIGLALDFSFALMIAKFICDPYTVEQATQAGQIIVAAEPTDGIFQEQLDGFQRAVHTLSGLGERVQAIGRSDVHRPRGKVHAQGDRQEEKLEEEQRLLHACSSLFCNDGVLTWKAESYNDMACYWEEDADSRSKIAWQDIAAFDMDSWSKLLYSLPVPHAYI</sequence>
<dbReference type="OrthoDB" id="194468at2759"/>
<dbReference type="PROSITE" id="PS50297">
    <property type="entry name" value="ANK_REP_REGION"/>
    <property type="match status" value="3"/>
</dbReference>
<feature type="repeat" description="ANK" evidence="3">
    <location>
        <begin position="373"/>
        <end position="405"/>
    </location>
</feature>
<protein>
    <submittedName>
        <fullName evidence="5">Uncharacterized protein</fullName>
    </submittedName>
</protein>
<dbReference type="AlphaFoldDB" id="A0A6H5J306"/>